<dbReference type="InterPro" id="IPR036864">
    <property type="entry name" value="Zn2-C6_fun-type_DNA-bd_sf"/>
</dbReference>
<keyword evidence="7" id="KW-1185">Reference proteome</keyword>
<evidence type="ECO:0000256" key="1">
    <source>
        <dbReference type="ARBA" id="ARBA00023015"/>
    </source>
</evidence>
<name>A0A317X8Q3_9EURO</name>
<dbReference type="OrthoDB" id="3364175at2759"/>
<dbReference type="GO" id="GO:0009893">
    <property type="term" value="P:positive regulation of metabolic process"/>
    <property type="evidence" value="ECO:0007669"/>
    <property type="project" value="UniProtKB-ARBA"/>
</dbReference>
<evidence type="ECO:0000256" key="3">
    <source>
        <dbReference type="ARBA" id="ARBA00023163"/>
    </source>
</evidence>
<keyword evidence="1" id="KW-0805">Transcription regulation</keyword>
<dbReference type="GeneID" id="37113080"/>
<evidence type="ECO:0000259" key="5">
    <source>
        <dbReference type="PROSITE" id="PS50048"/>
    </source>
</evidence>
<gene>
    <name evidence="6" type="ORF">BO94DRAFT_531601</name>
</gene>
<dbReference type="PANTHER" id="PTHR31069">
    <property type="entry name" value="OLEATE-ACTIVATED TRANSCRIPTION FACTOR 1-RELATED"/>
    <property type="match status" value="1"/>
</dbReference>
<protein>
    <recommendedName>
        <fullName evidence="5">Zn(2)-C6 fungal-type domain-containing protein</fullName>
    </recommendedName>
</protein>
<dbReference type="InterPro" id="IPR050675">
    <property type="entry name" value="OAF3"/>
</dbReference>
<reference evidence="6 7" key="1">
    <citation type="submission" date="2016-12" db="EMBL/GenBank/DDBJ databases">
        <title>The genomes of Aspergillus section Nigri reveals drivers in fungal speciation.</title>
        <authorList>
            <consortium name="DOE Joint Genome Institute"/>
            <person name="Vesth T.C."/>
            <person name="Nybo J."/>
            <person name="Theobald S."/>
            <person name="Brandl J."/>
            <person name="Frisvad J.C."/>
            <person name="Nielsen K.F."/>
            <person name="Lyhne E.K."/>
            <person name="Kogle M.E."/>
            <person name="Kuo A."/>
            <person name="Riley R."/>
            <person name="Clum A."/>
            <person name="Nolan M."/>
            <person name="Lipzen A."/>
            <person name="Salamov A."/>
            <person name="Henrissat B."/>
            <person name="Wiebenga A."/>
            <person name="De Vries R.P."/>
            <person name="Grigoriev I.V."/>
            <person name="Mortensen U.H."/>
            <person name="Andersen M.R."/>
            <person name="Baker S.E."/>
        </authorList>
    </citation>
    <scope>NUCLEOTIDE SEQUENCE [LARGE SCALE GENOMIC DNA]</scope>
    <source>
        <strain evidence="6 7">CBS 115572</strain>
    </source>
</reference>
<dbReference type="GO" id="GO:0008270">
    <property type="term" value="F:zinc ion binding"/>
    <property type="evidence" value="ECO:0007669"/>
    <property type="project" value="InterPro"/>
</dbReference>
<dbReference type="Pfam" id="PF00172">
    <property type="entry name" value="Zn_clus"/>
    <property type="match status" value="1"/>
</dbReference>
<keyword evidence="3" id="KW-0804">Transcription</keyword>
<dbReference type="PROSITE" id="PS50048">
    <property type="entry name" value="ZN2_CY6_FUNGAL_2"/>
    <property type="match status" value="1"/>
</dbReference>
<sequence>MSQPHRKRRKIALACTPCRARKIRCDGVEPTCGPCKRRETSCSYPGENARKIQDNQ</sequence>
<keyword evidence="2" id="KW-0238">DNA-binding</keyword>
<evidence type="ECO:0000256" key="2">
    <source>
        <dbReference type="ARBA" id="ARBA00023125"/>
    </source>
</evidence>
<dbReference type="EMBL" id="MSFK01000004">
    <property type="protein sequence ID" value="PWY94665.1"/>
    <property type="molecule type" value="Genomic_DNA"/>
</dbReference>
<feature type="domain" description="Zn(2)-C6 fungal-type" evidence="5">
    <location>
        <begin position="14"/>
        <end position="44"/>
    </location>
</feature>
<organism evidence="6 7">
    <name type="scientific">Aspergillus sclerotioniger CBS 115572</name>
    <dbReference type="NCBI Taxonomy" id="1450535"/>
    <lineage>
        <taxon>Eukaryota</taxon>
        <taxon>Fungi</taxon>
        <taxon>Dikarya</taxon>
        <taxon>Ascomycota</taxon>
        <taxon>Pezizomycotina</taxon>
        <taxon>Eurotiomycetes</taxon>
        <taxon>Eurotiomycetidae</taxon>
        <taxon>Eurotiales</taxon>
        <taxon>Aspergillaceae</taxon>
        <taxon>Aspergillus</taxon>
        <taxon>Aspergillus subgen. Circumdati</taxon>
    </lineage>
</organism>
<accession>A0A317X8Q3</accession>
<dbReference type="RefSeq" id="XP_025471426.1">
    <property type="nucleotide sequence ID" value="XM_025610937.1"/>
</dbReference>
<comment type="caution">
    <text evidence="6">The sequence shown here is derived from an EMBL/GenBank/DDBJ whole genome shotgun (WGS) entry which is preliminary data.</text>
</comment>
<evidence type="ECO:0000313" key="6">
    <source>
        <dbReference type="EMBL" id="PWY94665.1"/>
    </source>
</evidence>
<evidence type="ECO:0000256" key="4">
    <source>
        <dbReference type="ARBA" id="ARBA00023242"/>
    </source>
</evidence>
<evidence type="ECO:0000313" key="7">
    <source>
        <dbReference type="Proteomes" id="UP000246702"/>
    </source>
</evidence>
<dbReference type="Proteomes" id="UP000246702">
    <property type="component" value="Unassembled WGS sequence"/>
</dbReference>
<dbReference type="InterPro" id="IPR001138">
    <property type="entry name" value="Zn2Cys6_DnaBD"/>
</dbReference>
<dbReference type="GO" id="GO:0000981">
    <property type="term" value="F:DNA-binding transcription factor activity, RNA polymerase II-specific"/>
    <property type="evidence" value="ECO:0007669"/>
    <property type="project" value="InterPro"/>
</dbReference>
<dbReference type="GO" id="GO:0003677">
    <property type="term" value="F:DNA binding"/>
    <property type="evidence" value="ECO:0007669"/>
    <property type="project" value="UniProtKB-KW"/>
</dbReference>
<dbReference type="PROSITE" id="PS00463">
    <property type="entry name" value="ZN2_CY6_FUNGAL_1"/>
    <property type="match status" value="1"/>
</dbReference>
<dbReference type="SMART" id="SM00066">
    <property type="entry name" value="GAL4"/>
    <property type="match status" value="1"/>
</dbReference>
<dbReference type="AlphaFoldDB" id="A0A317X8Q3"/>
<dbReference type="PANTHER" id="PTHR31069:SF32">
    <property type="entry name" value="ARGININE METABOLISM REGULATION PROTEIN II"/>
    <property type="match status" value="1"/>
</dbReference>
<proteinExistence type="predicted"/>
<dbReference type="CDD" id="cd00067">
    <property type="entry name" value="GAL4"/>
    <property type="match status" value="1"/>
</dbReference>
<keyword evidence="4" id="KW-0539">Nucleus</keyword>
<dbReference type="SUPFAM" id="SSF57701">
    <property type="entry name" value="Zn2/Cys6 DNA-binding domain"/>
    <property type="match status" value="1"/>
</dbReference>
<dbReference type="Gene3D" id="4.10.240.10">
    <property type="entry name" value="Zn(2)-C6 fungal-type DNA-binding domain"/>
    <property type="match status" value="1"/>
</dbReference>
<dbReference type="STRING" id="1450535.A0A317X8Q3"/>